<evidence type="ECO:0000256" key="2">
    <source>
        <dbReference type="ARBA" id="ARBA00005058"/>
    </source>
</evidence>
<feature type="transmembrane region" description="Helical" evidence="6">
    <location>
        <begin position="223"/>
        <end position="243"/>
    </location>
</feature>
<gene>
    <name evidence="8" type="ORF">PGLA1383_LOCUS12440</name>
</gene>
<protein>
    <recommendedName>
        <fullName evidence="7">Adenosine deaminase domain-containing protein</fullName>
    </recommendedName>
</protein>
<keyword evidence="9" id="KW-1185">Reference proteome</keyword>
<dbReference type="GO" id="GO:0046872">
    <property type="term" value="F:metal ion binding"/>
    <property type="evidence" value="ECO:0007669"/>
    <property type="project" value="UniProtKB-KW"/>
</dbReference>
<dbReference type="PANTHER" id="PTHR11409">
    <property type="entry name" value="ADENOSINE DEAMINASE"/>
    <property type="match status" value="1"/>
</dbReference>
<comment type="pathway">
    <text evidence="2">Purine metabolism; purine nucleoside salvage.</text>
</comment>
<comment type="caution">
    <text evidence="8">The sequence shown here is derived from an EMBL/GenBank/DDBJ whole genome shotgun (WGS) entry which is preliminary data.</text>
</comment>
<dbReference type="GO" id="GO:0004000">
    <property type="term" value="F:adenosine deaminase activity"/>
    <property type="evidence" value="ECO:0007669"/>
    <property type="project" value="TreeGrafter"/>
</dbReference>
<keyword evidence="4" id="KW-0660">Purine salvage</keyword>
<dbReference type="PANTHER" id="PTHR11409:SF39">
    <property type="entry name" value="ADENOSINE DEAMINASE 2"/>
    <property type="match status" value="1"/>
</dbReference>
<keyword evidence="5" id="KW-0378">Hydrolase</keyword>
<name>A0A813E4T7_POLGL</name>
<proteinExistence type="predicted"/>
<dbReference type="EMBL" id="CAJNNV010006629">
    <property type="protein sequence ID" value="CAE8593853.1"/>
    <property type="molecule type" value="Genomic_DNA"/>
</dbReference>
<comment type="cofactor">
    <cofactor evidence="1">
        <name>Zn(2+)</name>
        <dbReference type="ChEBI" id="CHEBI:29105"/>
    </cofactor>
</comment>
<dbReference type="OrthoDB" id="7202371at2759"/>
<dbReference type="GO" id="GO:0006154">
    <property type="term" value="P:adenosine catabolic process"/>
    <property type="evidence" value="ECO:0007669"/>
    <property type="project" value="TreeGrafter"/>
</dbReference>
<evidence type="ECO:0000313" key="8">
    <source>
        <dbReference type="EMBL" id="CAE8593853.1"/>
    </source>
</evidence>
<feature type="domain" description="Adenosine deaminase" evidence="7">
    <location>
        <begin position="28"/>
        <end position="188"/>
    </location>
</feature>
<keyword evidence="6" id="KW-1133">Transmembrane helix</keyword>
<dbReference type="GO" id="GO:0046103">
    <property type="term" value="P:inosine biosynthetic process"/>
    <property type="evidence" value="ECO:0007669"/>
    <property type="project" value="TreeGrafter"/>
</dbReference>
<evidence type="ECO:0000313" key="9">
    <source>
        <dbReference type="Proteomes" id="UP000654075"/>
    </source>
</evidence>
<evidence type="ECO:0000259" key="7">
    <source>
        <dbReference type="Pfam" id="PF00962"/>
    </source>
</evidence>
<dbReference type="GO" id="GO:0006166">
    <property type="term" value="P:purine ribonucleoside salvage"/>
    <property type="evidence" value="ECO:0007669"/>
    <property type="project" value="UniProtKB-KW"/>
</dbReference>
<keyword evidence="3" id="KW-0479">Metal-binding</keyword>
<reference evidence="8" key="1">
    <citation type="submission" date="2021-02" db="EMBL/GenBank/DDBJ databases">
        <authorList>
            <person name="Dougan E. K."/>
            <person name="Rhodes N."/>
            <person name="Thang M."/>
            <person name="Chan C."/>
        </authorList>
    </citation>
    <scope>NUCLEOTIDE SEQUENCE</scope>
</reference>
<dbReference type="AlphaFoldDB" id="A0A813E4T7"/>
<accession>A0A813E4T7</accession>
<organism evidence="8 9">
    <name type="scientific">Polarella glacialis</name>
    <name type="common">Dinoflagellate</name>
    <dbReference type="NCBI Taxonomy" id="89957"/>
    <lineage>
        <taxon>Eukaryota</taxon>
        <taxon>Sar</taxon>
        <taxon>Alveolata</taxon>
        <taxon>Dinophyceae</taxon>
        <taxon>Suessiales</taxon>
        <taxon>Suessiaceae</taxon>
        <taxon>Polarella</taxon>
    </lineage>
</organism>
<evidence type="ECO:0000256" key="4">
    <source>
        <dbReference type="ARBA" id="ARBA00022726"/>
    </source>
</evidence>
<dbReference type="UniPathway" id="UPA00606"/>
<evidence type="ECO:0000256" key="5">
    <source>
        <dbReference type="ARBA" id="ARBA00022801"/>
    </source>
</evidence>
<dbReference type="InterPro" id="IPR032466">
    <property type="entry name" value="Metal_Hydrolase"/>
</dbReference>
<dbReference type="InterPro" id="IPR006330">
    <property type="entry name" value="Ado/ade_deaminase"/>
</dbReference>
<dbReference type="Proteomes" id="UP000654075">
    <property type="component" value="Unassembled WGS sequence"/>
</dbReference>
<keyword evidence="6" id="KW-0472">Membrane</keyword>
<keyword evidence="6" id="KW-0812">Transmembrane</keyword>
<sequence>MVRAFDFVGCEDKGVQLKELGDIILYMTQMSKGELKLALHAGETIWNDDTATPTTTNLKYALQKLEPARIAHGCNLNRDAELLSALKRGVPKVPVEICMISNLLLKYCPLRNHHVTLLESSQHPFVLGTDSPGIQGSSMTDEWVLYALVSNKEYWDEGLLSMTFWRLAERSIDNSFFPAEMKVSMRIRLKKDWEDFFSIIAREMDIGTELDQPLNAAVQEARLGGGGGGGVGLAVYILFVGLMRRRRRGLVG</sequence>
<dbReference type="Gene3D" id="3.20.20.140">
    <property type="entry name" value="Metal-dependent hydrolases"/>
    <property type="match status" value="1"/>
</dbReference>
<evidence type="ECO:0000256" key="1">
    <source>
        <dbReference type="ARBA" id="ARBA00001947"/>
    </source>
</evidence>
<dbReference type="Pfam" id="PF00962">
    <property type="entry name" value="A_deaminase"/>
    <property type="match status" value="1"/>
</dbReference>
<evidence type="ECO:0000256" key="3">
    <source>
        <dbReference type="ARBA" id="ARBA00022723"/>
    </source>
</evidence>
<dbReference type="InterPro" id="IPR001365">
    <property type="entry name" value="A_deaminase_dom"/>
</dbReference>
<evidence type="ECO:0000256" key="6">
    <source>
        <dbReference type="SAM" id="Phobius"/>
    </source>
</evidence>
<dbReference type="SUPFAM" id="SSF51556">
    <property type="entry name" value="Metallo-dependent hydrolases"/>
    <property type="match status" value="1"/>
</dbReference>